<keyword evidence="5" id="KW-0677">Repeat</keyword>
<dbReference type="AlphaFoldDB" id="A0A4V3XG54"/>
<evidence type="ECO:0000256" key="1">
    <source>
        <dbReference type="ARBA" id="ARBA00004648"/>
    </source>
</evidence>
<dbReference type="InterPro" id="IPR011047">
    <property type="entry name" value="Quinoprotein_ADH-like_sf"/>
</dbReference>
<feature type="repeat" description="WD" evidence="11">
    <location>
        <begin position="326"/>
        <end position="356"/>
    </location>
</feature>
<dbReference type="GO" id="GO:0006888">
    <property type="term" value="P:endoplasmic reticulum to Golgi vesicle-mediated transport"/>
    <property type="evidence" value="ECO:0007669"/>
    <property type="project" value="TreeGrafter"/>
</dbReference>
<dbReference type="PANTHER" id="PTHR23284">
    <property type="entry name" value="PROLACTIN REGULATORY ELEMENT BINDING PROTEIN"/>
    <property type="match status" value="1"/>
</dbReference>
<feature type="transmembrane region" description="Helical" evidence="12">
    <location>
        <begin position="368"/>
        <end position="391"/>
    </location>
</feature>
<comment type="subcellular location">
    <subcellularLocation>
        <location evidence="1">Endoplasmic reticulum membrane</location>
        <topology evidence="1">Single-pass type II membrane protein</topology>
    </subcellularLocation>
</comment>
<dbReference type="GO" id="GO:0003400">
    <property type="term" value="P:regulation of COPII vesicle coating"/>
    <property type="evidence" value="ECO:0007669"/>
    <property type="project" value="TreeGrafter"/>
</dbReference>
<evidence type="ECO:0000256" key="12">
    <source>
        <dbReference type="SAM" id="Phobius"/>
    </source>
</evidence>
<evidence type="ECO:0000256" key="3">
    <source>
        <dbReference type="ARBA" id="ARBA00022574"/>
    </source>
</evidence>
<evidence type="ECO:0000313" key="13">
    <source>
        <dbReference type="EMBL" id="THH20133.1"/>
    </source>
</evidence>
<dbReference type="SUPFAM" id="SSF50998">
    <property type="entry name" value="Quinoprotein alcohol dehydrogenase-like"/>
    <property type="match status" value="1"/>
</dbReference>
<dbReference type="OrthoDB" id="2013972at2759"/>
<accession>A0A4V3XG54</accession>
<keyword evidence="8" id="KW-0653">Protein transport</keyword>
<keyword evidence="10 12" id="KW-0472">Membrane</keyword>
<dbReference type="InterPro" id="IPR001680">
    <property type="entry name" value="WD40_rpt"/>
</dbReference>
<dbReference type="InterPro" id="IPR045260">
    <property type="entry name" value="Sec12-like"/>
</dbReference>
<evidence type="ECO:0000256" key="6">
    <source>
        <dbReference type="ARBA" id="ARBA00022824"/>
    </source>
</evidence>
<dbReference type="PROSITE" id="PS50082">
    <property type="entry name" value="WD_REPEATS_2"/>
    <property type="match status" value="1"/>
</dbReference>
<keyword evidence="2" id="KW-0813">Transport</keyword>
<keyword evidence="4 12" id="KW-0812">Transmembrane</keyword>
<keyword evidence="7" id="KW-0931">ER-Golgi transport</keyword>
<name>A0A4V3XG54_9AGAM</name>
<evidence type="ECO:0000256" key="2">
    <source>
        <dbReference type="ARBA" id="ARBA00022448"/>
    </source>
</evidence>
<dbReference type="GO" id="GO:0005789">
    <property type="term" value="C:endoplasmic reticulum membrane"/>
    <property type="evidence" value="ECO:0007669"/>
    <property type="project" value="UniProtKB-SubCell"/>
</dbReference>
<gene>
    <name evidence="13" type="ORF">EW146_g1141</name>
</gene>
<dbReference type="EMBL" id="SGPL01000028">
    <property type="protein sequence ID" value="THH20133.1"/>
    <property type="molecule type" value="Genomic_DNA"/>
</dbReference>
<reference evidence="13 14" key="1">
    <citation type="submission" date="2019-02" db="EMBL/GenBank/DDBJ databases">
        <title>Genome sequencing of the rare red list fungi Bondarzewia mesenterica.</title>
        <authorList>
            <person name="Buettner E."/>
            <person name="Kellner H."/>
        </authorList>
    </citation>
    <scope>NUCLEOTIDE SEQUENCE [LARGE SCALE GENOMIC DNA]</scope>
    <source>
        <strain evidence="13 14">DSM 108281</strain>
    </source>
</reference>
<evidence type="ECO:0000256" key="7">
    <source>
        <dbReference type="ARBA" id="ARBA00022892"/>
    </source>
</evidence>
<dbReference type="GO" id="GO:0015031">
    <property type="term" value="P:protein transport"/>
    <property type="evidence" value="ECO:0007669"/>
    <property type="project" value="UniProtKB-KW"/>
</dbReference>
<keyword evidence="6" id="KW-0256">Endoplasmic reticulum</keyword>
<dbReference type="PROSITE" id="PS50294">
    <property type="entry name" value="WD_REPEATS_REGION"/>
    <property type="match status" value="1"/>
</dbReference>
<evidence type="ECO:0000313" key="14">
    <source>
        <dbReference type="Proteomes" id="UP000310158"/>
    </source>
</evidence>
<dbReference type="SMART" id="SM00320">
    <property type="entry name" value="WD40"/>
    <property type="match status" value="2"/>
</dbReference>
<evidence type="ECO:0000256" key="9">
    <source>
        <dbReference type="ARBA" id="ARBA00022989"/>
    </source>
</evidence>
<protein>
    <submittedName>
        <fullName evidence="13">Uncharacterized protein</fullName>
    </submittedName>
</protein>
<dbReference type="GO" id="GO:0005085">
    <property type="term" value="F:guanyl-nucleotide exchange factor activity"/>
    <property type="evidence" value="ECO:0007669"/>
    <property type="project" value="InterPro"/>
</dbReference>
<evidence type="ECO:0000256" key="5">
    <source>
        <dbReference type="ARBA" id="ARBA00022737"/>
    </source>
</evidence>
<evidence type="ECO:0000256" key="11">
    <source>
        <dbReference type="PROSITE-ProRule" id="PRU00221"/>
    </source>
</evidence>
<dbReference type="PANTHER" id="PTHR23284:SF0">
    <property type="entry name" value="PROLACTIN REGULATORY ELEMENT-BINDING PROTEIN"/>
    <property type="match status" value="1"/>
</dbReference>
<keyword evidence="14" id="KW-1185">Reference proteome</keyword>
<dbReference type="InterPro" id="IPR015943">
    <property type="entry name" value="WD40/YVTN_repeat-like_dom_sf"/>
</dbReference>
<organism evidence="13 14">
    <name type="scientific">Bondarzewia mesenterica</name>
    <dbReference type="NCBI Taxonomy" id="1095465"/>
    <lineage>
        <taxon>Eukaryota</taxon>
        <taxon>Fungi</taxon>
        <taxon>Dikarya</taxon>
        <taxon>Basidiomycota</taxon>
        <taxon>Agaricomycotina</taxon>
        <taxon>Agaricomycetes</taxon>
        <taxon>Russulales</taxon>
        <taxon>Bondarzewiaceae</taxon>
        <taxon>Bondarzewia</taxon>
    </lineage>
</organism>
<sequence>MRARHVAHGVPSFPVYSSAFLSPSELILGGGGGSSKSGIKNKLRLYRVDEFLSMKLVDELELESGEDAPMSMAVDPVTRRLVCGINSTAELMEKGDNQNCRVYDVDANKINLLTTYGTLNSDDPEDYQRVTTISPDGDYLAVAGTHDLSILHLSTLAPAATCTEKDEIYDVAFGSSTVVVATTANLQIYSLSQSTESDEKGKQKQTGTAPVKLKSLRSVGRPKLPGDETQGAFRAARFHPYDEKILYTVVNTSPQRSRGAKSAPRRAYVVKWNTETWKVDKVKKVGDKGVTSFDVSPNGKWVAYGSSDYTIGLLDAYTLAPLLSILKSHEFPSTTLRFNPTSRLLISGSADNTVRMIAIPESLGDSTWGTYFILLMAVFIILFALAVQLIVSGAI</sequence>
<comment type="caution">
    <text evidence="13">The sequence shown here is derived from an EMBL/GenBank/DDBJ whole genome shotgun (WGS) entry which is preliminary data.</text>
</comment>
<dbReference type="Proteomes" id="UP000310158">
    <property type="component" value="Unassembled WGS sequence"/>
</dbReference>
<evidence type="ECO:0000256" key="8">
    <source>
        <dbReference type="ARBA" id="ARBA00022927"/>
    </source>
</evidence>
<dbReference type="Gene3D" id="2.130.10.10">
    <property type="entry name" value="YVTN repeat-like/Quinoprotein amine dehydrogenase"/>
    <property type="match status" value="1"/>
</dbReference>
<evidence type="ECO:0000256" key="4">
    <source>
        <dbReference type="ARBA" id="ARBA00022692"/>
    </source>
</evidence>
<dbReference type="Pfam" id="PF00400">
    <property type="entry name" value="WD40"/>
    <property type="match status" value="2"/>
</dbReference>
<keyword evidence="3 11" id="KW-0853">WD repeat</keyword>
<evidence type="ECO:0000256" key="10">
    <source>
        <dbReference type="ARBA" id="ARBA00023136"/>
    </source>
</evidence>
<proteinExistence type="predicted"/>
<keyword evidence="9 12" id="KW-1133">Transmembrane helix</keyword>